<reference evidence="1" key="1">
    <citation type="submission" date="2022-03" db="EMBL/GenBank/DDBJ databases">
        <authorList>
            <person name="Tunstrom K."/>
        </authorList>
    </citation>
    <scope>NUCLEOTIDE SEQUENCE</scope>
</reference>
<protein>
    <submittedName>
        <fullName evidence="1">Uncharacterized protein</fullName>
    </submittedName>
</protein>
<dbReference type="EMBL" id="CAKOGL010000008">
    <property type="protein sequence ID" value="CAH2089909.1"/>
    <property type="molecule type" value="Genomic_DNA"/>
</dbReference>
<dbReference type="AlphaFoldDB" id="A0AAU9TT88"/>
<keyword evidence="2" id="KW-1185">Reference proteome</keyword>
<dbReference type="Proteomes" id="UP001153954">
    <property type="component" value="Unassembled WGS sequence"/>
</dbReference>
<evidence type="ECO:0000313" key="1">
    <source>
        <dbReference type="EMBL" id="CAH2089909.1"/>
    </source>
</evidence>
<name>A0AAU9TT88_EUPED</name>
<evidence type="ECO:0000313" key="2">
    <source>
        <dbReference type="Proteomes" id="UP001153954"/>
    </source>
</evidence>
<sequence length="84" mass="9370">MAITITVVRKPENILLLKINDLKMDLGLRHKSSPFISILSQFPPVMGVKVLQVFNGLLFPAIPGSLHGSMIENFTGEEIFNTYK</sequence>
<comment type="caution">
    <text evidence="1">The sequence shown here is derived from an EMBL/GenBank/DDBJ whole genome shotgun (WGS) entry which is preliminary data.</text>
</comment>
<proteinExistence type="predicted"/>
<organism evidence="1 2">
    <name type="scientific">Euphydryas editha</name>
    <name type="common">Edith's checkerspot</name>
    <dbReference type="NCBI Taxonomy" id="104508"/>
    <lineage>
        <taxon>Eukaryota</taxon>
        <taxon>Metazoa</taxon>
        <taxon>Ecdysozoa</taxon>
        <taxon>Arthropoda</taxon>
        <taxon>Hexapoda</taxon>
        <taxon>Insecta</taxon>
        <taxon>Pterygota</taxon>
        <taxon>Neoptera</taxon>
        <taxon>Endopterygota</taxon>
        <taxon>Lepidoptera</taxon>
        <taxon>Glossata</taxon>
        <taxon>Ditrysia</taxon>
        <taxon>Papilionoidea</taxon>
        <taxon>Nymphalidae</taxon>
        <taxon>Nymphalinae</taxon>
        <taxon>Euphydryas</taxon>
    </lineage>
</organism>
<accession>A0AAU9TT88</accession>
<gene>
    <name evidence="1" type="ORF">EEDITHA_LOCUS5917</name>
</gene>